<dbReference type="EMBL" id="SNZG01000033">
    <property type="protein sequence ID" value="TDR34975.1"/>
    <property type="molecule type" value="Genomic_DNA"/>
</dbReference>
<organism evidence="1 3">
    <name type="scientific">Kurthia zopfii</name>
    <dbReference type="NCBI Taxonomy" id="1650"/>
    <lineage>
        <taxon>Bacteria</taxon>
        <taxon>Bacillati</taxon>
        <taxon>Bacillota</taxon>
        <taxon>Bacilli</taxon>
        <taxon>Bacillales</taxon>
        <taxon>Caryophanaceae</taxon>
        <taxon>Kurthia</taxon>
    </lineage>
</organism>
<evidence type="ECO:0000313" key="3">
    <source>
        <dbReference type="Proteomes" id="UP000254330"/>
    </source>
</evidence>
<accession>A0A2U3AAI9</accession>
<evidence type="ECO:0000313" key="1">
    <source>
        <dbReference type="EMBL" id="STX09635.1"/>
    </source>
</evidence>
<gene>
    <name evidence="2" type="ORF">DFR61_13310</name>
    <name evidence="1" type="ORF">NCTC10597_01323</name>
</gene>
<dbReference type="RefSeq" id="WP_109350421.1">
    <property type="nucleotide sequence ID" value="NZ_BJUE01000033.1"/>
</dbReference>
<dbReference type="Proteomes" id="UP000254330">
    <property type="component" value="Unassembled WGS sequence"/>
</dbReference>
<name>A0A2U3AAI9_9BACL</name>
<reference evidence="2 4" key="2">
    <citation type="submission" date="2019-03" db="EMBL/GenBank/DDBJ databases">
        <title>Genomic Encyclopedia of Type Strains, Phase IV (KMG-IV): sequencing the most valuable type-strain genomes for metagenomic binning, comparative biology and taxonomic classification.</title>
        <authorList>
            <person name="Goeker M."/>
        </authorList>
    </citation>
    <scope>NUCLEOTIDE SEQUENCE [LARGE SCALE GENOMIC DNA]</scope>
    <source>
        <strain evidence="2 4">DSM 20580</strain>
    </source>
</reference>
<evidence type="ECO:0000313" key="2">
    <source>
        <dbReference type="EMBL" id="TDR34975.1"/>
    </source>
</evidence>
<dbReference type="OrthoDB" id="2456365at2"/>
<protein>
    <submittedName>
        <fullName evidence="1">Uncharacterized protein</fullName>
    </submittedName>
</protein>
<sequence>MFIRVFLEASTENEAMSHLQNLLKISNQIKLPLNREKCAPFQDLYEVELEGSPSEKQMMDLLESISPKWHRLPNSLIAANNENHLHVDHIDCIEVFLD</sequence>
<comment type="caution">
    <text evidence="1">The sequence shown here is derived from an EMBL/GenBank/DDBJ whole genome shotgun (WGS) entry which is preliminary data.</text>
</comment>
<dbReference type="EMBL" id="UGNP01000001">
    <property type="protein sequence ID" value="STX09635.1"/>
    <property type="molecule type" value="Genomic_DNA"/>
</dbReference>
<dbReference type="AlphaFoldDB" id="A0A2U3AAI9"/>
<keyword evidence="4" id="KW-1185">Reference proteome</keyword>
<evidence type="ECO:0000313" key="4">
    <source>
        <dbReference type="Proteomes" id="UP000294641"/>
    </source>
</evidence>
<reference evidence="1 3" key="1">
    <citation type="submission" date="2018-06" db="EMBL/GenBank/DDBJ databases">
        <authorList>
            <consortium name="Pathogen Informatics"/>
            <person name="Doyle S."/>
        </authorList>
    </citation>
    <scope>NUCLEOTIDE SEQUENCE [LARGE SCALE GENOMIC DNA]</scope>
    <source>
        <strain evidence="1 3">NCTC10597</strain>
    </source>
</reference>
<proteinExistence type="predicted"/>
<dbReference type="Proteomes" id="UP000294641">
    <property type="component" value="Unassembled WGS sequence"/>
</dbReference>